<dbReference type="Gene3D" id="3.30.70.960">
    <property type="entry name" value="SEA domain"/>
    <property type="match status" value="1"/>
</dbReference>
<dbReference type="SUPFAM" id="SSF82671">
    <property type="entry name" value="SEA domain"/>
    <property type="match status" value="1"/>
</dbReference>
<evidence type="ECO:0000256" key="3">
    <source>
        <dbReference type="SAM" id="Phobius"/>
    </source>
</evidence>
<keyword evidence="3" id="KW-0812">Transmembrane</keyword>
<dbReference type="Proteomes" id="UP000005225">
    <property type="component" value="Unassembled WGS sequence"/>
</dbReference>
<feature type="transmembrane region" description="Helical" evidence="3">
    <location>
        <begin position="336"/>
        <end position="360"/>
    </location>
</feature>
<dbReference type="InterPro" id="IPR036364">
    <property type="entry name" value="SEA_dom_sf"/>
</dbReference>
<keyword evidence="3" id="KW-0472">Membrane</keyword>
<keyword evidence="1" id="KW-0245">EGF-like domain</keyword>
<dbReference type="AlphaFoldDB" id="H0XI44"/>
<evidence type="ECO:0008006" key="8">
    <source>
        <dbReference type="Google" id="ProtNLM"/>
    </source>
</evidence>
<evidence type="ECO:0000256" key="1">
    <source>
        <dbReference type="PROSITE-ProRule" id="PRU00076"/>
    </source>
</evidence>
<dbReference type="EMBL" id="AAQR03107975">
    <property type="status" value="NOT_ANNOTATED_CDS"/>
    <property type="molecule type" value="Genomic_DNA"/>
</dbReference>
<dbReference type="InterPro" id="IPR053311">
    <property type="entry name" value="Mucosal_Integrity_Assoc"/>
</dbReference>
<dbReference type="PROSITE" id="PS50026">
    <property type="entry name" value="EGF_3"/>
    <property type="match status" value="1"/>
</dbReference>
<dbReference type="InParanoid" id="H0XI44"/>
<reference evidence="6" key="2">
    <citation type="submission" date="2025-08" db="UniProtKB">
        <authorList>
            <consortium name="Ensembl"/>
        </authorList>
    </citation>
    <scope>IDENTIFICATION</scope>
</reference>
<dbReference type="InterPro" id="IPR000082">
    <property type="entry name" value="SEA_dom"/>
</dbReference>
<feature type="domain" description="EGF-like" evidence="5">
    <location>
        <begin position="82"/>
        <end position="116"/>
    </location>
</feature>
<dbReference type="OMA" id="QGETCEW"/>
<feature type="disulfide bond" evidence="1">
    <location>
        <begin position="106"/>
        <end position="115"/>
    </location>
</feature>
<dbReference type="GO" id="GO:0071944">
    <property type="term" value="C:cell periphery"/>
    <property type="evidence" value="ECO:0007669"/>
    <property type="project" value="UniProtKB-ARBA"/>
</dbReference>
<dbReference type="FunFam" id="3.30.70.960:FF:000013">
    <property type="entry name" value="Mucin glycoprotein MUC3"/>
    <property type="match status" value="1"/>
</dbReference>
<dbReference type="PROSITE" id="PS01186">
    <property type="entry name" value="EGF_2"/>
    <property type="match status" value="1"/>
</dbReference>
<dbReference type="EMBL" id="AAQR03107976">
    <property type="status" value="NOT_ANNOTATED_CDS"/>
    <property type="molecule type" value="Genomic_DNA"/>
</dbReference>
<dbReference type="PROSITE" id="PS50024">
    <property type="entry name" value="SEA"/>
    <property type="match status" value="1"/>
</dbReference>
<dbReference type="PANTHER" id="PTHR37999">
    <property type="entry name" value="MUCIN-17"/>
    <property type="match status" value="1"/>
</dbReference>
<dbReference type="STRING" id="30611.ENSOGAP00000015784"/>
<protein>
    <recommendedName>
        <fullName evidence="8">SEA domain-containing protein</fullName>
    </recommendedName>
</protein>
<dbReference type="InterPro" id="IPR000742">
    <property type="entry name" value="EGF"/>
</dbReference>
<reference evidence="6" key="3">
    <citation type="submission" date="2025-09" db="UniProtKB">
        <authorList>
            <consortium name="Ensembl"/>
        </authorList>
    </citation>
    <scope>IDENTIFICATION</scope>
</reference>
<keyword evidence="3" id="KW-1133">Transmembrane helix</keyword>
<keyword evidence="1" id="KW-1015">Disulfide bond</keyword>
<accession>H0XI44</accession>
<evidence type="ECO:0000259" key="5">
    <source>
        <dbReference type="PROSITE" id="PS50026"/>
    </source>
</evidence>
<dbReference type="SMART" id="SM00200">
    <property type="entry name" value="SEA"/>
    <property type="match status" value="1"/>
</dbReference>
<evidence type="ECO:0000313" key="7">
    <source>
        <dbReference type="Proteomes" id="UP000005225"/>
    </source>
</evidence>
<evidence type="ECO:0000256" key="2">
    <source>
        <dbReference type="SAM" id="MobiDB-lite"/>
    </source>
</evidence>
<reference evidence="7" key="1">
    <citation type="submission" date="2011-03" db="EMBL/GenBank/DDBJ databases">
        <title>Version 3 of the genome sequence of Otolemur garnettii (Bushbaby).</title>
        <authorList>
            <consortium name="The Broad Institute Genome Sequencing Platform"/>
            <person name="Di Palma F."/>
            <person name="Johnson J."/>
            <person name="Lander E.S."/>
            <person name="Lindblad-Toh K."/>
            <person name="Jaffe D.B."/>
            <person name="Gnerre S."/>
            <person name="MacCallum I."/>
            <person name="Przybylski D."/>
            <person name="Ribeiro F.J."/>
            <person name="Burton J.N."/>
            <person name="Walker B.J."/>
            <person name="Sharpe T."/>
            <person name="Hall G."/>
        </authorList>
    </citation>
    <scope>NUCLEOTIDE SEQUENCE [LARGE SCALE GENOMIC DNA]</scope>
</reference>
<feature type="region of interest" description="Disordered" evidence="2">
    <location>
        <begin position="15"/>
        <end position="53"/>
    </location>
</feature>
<feature type="compositionally biased region" description="Polar residues" evidence="2">
    <location>
        <begin position="24"/>
        <end position="38"/>
    </location>
</feature>
<name>H0XI44_OTOGA</name>
<keyword evidence="7" id="KW-1185">Reference proteome</keyword>
<dbReference type="Pfam" id="PF01390">
    <property type="entry name" value="SEA"/>
    <property type="match status" value="1"/>
</dbReference>
<dbReference type="GeneTree" id="ENSGT00940000154419"/>
<feature type="domain" description="SEA" evidence="4">
    <location>
        <begin position="130"/>
        <end position="237"/>
    </location>
</feature>
<comment type="caution">
    <text evidence="1">Lacks conserved residue(s) required for the propagation of feature annotation.</text>
</comment>
<dbReference type="eggNOG" id="ENOG502SEXN">
    <property type="taxonomic scope" value="Eukaryota"/>
</dbReference>
<dbReference type="PANTHER" id="PTHR37999:SF2">
    <property type="entry name" value="MUCIN-17"/>
    <property type="match status" value="1"/>
</dbReference>
<dbReference type="EMBL" id="AAQR03107974">
    <property type="status" value="NOT_ANNOTATED_CDS"/>
    <property type="molecule type" value="Genomic_DNA"/>
</dbReference>
<dbReference type="PROSITE" id="PS00022">
    <property type="entry name" value="EGF_1"/>
    <property type="match status" value="1"/>
</dbReference>
<organism evidence="6 7">
    <name type="scientific">Otolemur garnettii</name>
    <name type="common">Small-eared galago</name>
    <name type="synonym">Garnett's greater bushbaby</name>
    <dbReference type="NCBI Taxonomy" id="30611"/>
    <lineage>
        <taxon>Eukaryota</taxon>
        <taxon>Metazoa</taxon>
        <taxon>Chordata</taxon>
        <taxon>Craniata</taxon>
        <taxon>Vertebrata</taxon>
        <taxon>Euteleostomi</taxon>
        <taxon>Mammalia</taxon>
        <taxon>Eutheria</taxon>
        <taxon>Euarchontoglires</taxon>
        <taxon>Primates</taxon>
        <taxon>Strepsirrhini</taxon>
        <taxon>Lorisiformes</taxon>
        <taxon>Galagidae</taxon>
        <taxon>Otolemur</taxon>
    </lineage>
</organism>
<feature type="compositionally biased region" description="Low complexity" evidence="2">
    <location>
        <begin position="43"/>
        <end position="53"/>
    </location>
</feature>
<evidence type="ECO:0000313" key="6">
    <source>
        <dbReference type="Ensembl" id="ENSOGAP00000015784.1"/>
    </source>
</evidence>
<dbReference type="Gene3D" id="2.10.25.10">
    <property type="entry name" value="Laminin"/>
    <property type="match status" value="1"/>
</dbReference>
<sequence>TSVSTTPVTPVVVITTTAGPKPSTPRTPRVTASTSTAPSRPLTPTVKITSTPVPTVPTTTPVNCFNGGEWKGEACVCAPGYEGDRCESVIQICDNGGLWDGIKCQCLTPYYGPKCEAVMDSIVMEPPETVSAQVEMTVTVTSQEFTKDLEDLSSKKFQEFNKTFTEQMDLVYSGIPEYAGVNITKLKPGSVVVEHDVILKAKYTVEYKDILKKASEKVEEKILNVTREQIMSNNSCPALLCFNTTATKVQNITVTQYDPLEECRKNAGNLSHFFTVEYKNQQPYCINPCMSGFNFSMACNFGKCLMRHSGPKCFCLTTDTHWYTGDTCDTGIQKSLVYGLLGAGAVVVLAILVILLVLTLRSKKEANRQKYRVSQLYKWHEEDGESVTGTFRNIGFDICQEAQRLQLKQLRHQPHTPELAGSNPSQKIQIQRPQVTMTAL</sequence>
<dbReference type="HOGENOM" id="CLU_034264_1_0_1"/>
<dbReference type="Ensembl" id="ENSOGAT00000028532.1">
    <property type="protein sequence ID" value="ENSOGAP00000015784.1"/>
    <property type="gene ID" value="ENSOGAG00000033549.1"/>
</dbReference>
<evidence type="ECO:0000259" key="4">
    <source>
        <dbReference type="PROSITE" id="PS50024"/>
    </source>
</evidence>
<proteinExistence type="predicted"/>